<reference evidence="2" key="1">
    <citation type="journal article" date="2021" name="PeerJ">
        <title>Extensive microbial diversity within the chicken gut microbiome revealed by metagenomics and culture.</title>
        <authorList>
            <person name="Gilroy R."/>
            <person name="Ravi A."/>
            <person name="Getino M."/>
            <person name="Pursley I."/>
            <person name="Horton D.L."/>
            <person name="Alikhan N.F."/>
            <person name="Baker D."/>
            <person name="Gharbi K."/>
            <person name="Hall N."/>
            <person name="Watson M."/>
            <person name="Adriaenssens E.M."/>
            <person name="Foster-Nyarko E."/>
            <person name="Jarju S."/>
            <person name="Secka A."/>
            <person name="Antonio M."/>
            <person name="Oren A."/>
            <person name="Chaudhuri R.R."/>
            <person name="La Ragione R."/>
            <person name="Hildebrand F."/>
            <person name="Pallen M.J."/>
        </authorList>
    </citation>
    <scope>NUCLEOTIDE SEQUENCE</scope>
    <source>
        <strain evidence="2">B5_2728</strain>
    </source>
</reference>
<dbReference type="CDD" id="cd04186">
    <property type="entry name" value="GT_2_like_c"/>
    <property type="match status" value="1"/>
</dbReference>
<dbReference type="EMBL" id="JAHLFP010000031">
    <property type="protein sequence ID" value="MBU3806049.1"/>
    <property type="molecule type" value="Genomic_DNA"/>
</dbReference>
<dbReference type="Pfam" id="PF00535">
    <property type="entry name" value="Glycos_transf_2"/>
    <property type="match status" value="1"/>
</dbReference>
<protein>
    <submittedName>
        <fullName evidence="2">Glycosyltransferase family 2 protein</fullName>
    </submittedName>
</protein>
<reference evidence="2" key="2">
    <citation type="submission" date="2021-04" db="EMBL/GenBank/DDBJ databases">
        <authorList>
            <person name="Gilroy R."/>
        </authorList>
    </citation>
    <scope>NUCLEOTIDE SEQUENCE</scope>
    <source>
        <strain evidence="2">B5_2728</strain>
    </source>
</reference>
<dbReference type="SUPFAM" id="SSF53448">
    <property type="entry name" value="Nucleotide-diphospho-sugar transferases"/>
    <property type="match status" value="2"/>
</dbReference>
<dbReference type="Pfam" id="PF13641">
    <property type="entry name" value="Glyco_tranf_2_3"/>
    <property type="match status" value="1"/>
</dbReference>
<dbReference type="CDD" id="cd04184">
    <property type="entry name" value="GT2_RfbC_Mx_like"/>
    <property type="match status" value="1"/>
</dbReference>
<comment type="caution">
    <text evidence="2">The sequence shown here is derived from an EMBL/GenBank/DDBJ whole genome shotgun (WGS) entry which is preliminary data.</text>
</comment>
<feature type="domain" description="Glycosyltransferase 2-like" evidence="1">
    <location>
        <begin position="96"/>
        <end position="210"/>
    </location>
</feature>
<name>A0A948WQZ5_9FIRM</name>
<dbReference type="PANTHER" id="PTHR43179:SF7">
    <property type="entry name" value="RHAMNOSYLTRANSFERASE WBBL"/>
    <property type="match status" value="1"/>
</dbReference>
<accession>A0A948WQZ5</accession>
<evidence type="ECO:0000259" key="1">
    <source>
        <dbReference type="Pfam" id="PF00535"/>
    </source>
</evidence>
<dbReference type="PANTHER" id="PTHR43179">
    <property type="entry name" value="RHAMNOSYLTRANSFERASE WBBL"/>
    <property type="match status" value="1"/>
</dbReference>
<dbReference type="Proteomes" id="UP000713596">
    <property type="component" value="Unassembled WGS sequence"/>
</dbReference>
<proteinExistence type="predicted"/>
<organism evidence="2 3">
    <name type="scientific">Candidatus Allofournierella pullistercoris</name>
    <dbReference type="NCBI Taxonomy" id="2838597"/>
    <lineage>
        <taxon>Bacteria</taxon>
        <taxon>Bacillati</taxon>
        <taxon>Bacillota</taxon>
        <taxon>Clostridia</taxon>
        <taxon>Eubacteriales</taxon>
        <taxon>Oscillospiraceae</taxon>
        <taxon>Allofournierella</taxon>
    </lineage>
</organism>
<evidence type="ECO:0000313" key="2">
    <source>
        <dbReference type="EMBL" id="MBU3806049.1"/>
    </source>
</evidence>
<gene>
    <name evidence="2" type="ORF">H9882_04060</name>
</gene>
<dbReference type="AlphaFoldDB" id="A0A948WQZ5"/>
<sequence length="626" mass="71075">MAEQTKQNQQPAQRVKRDNVLAMSLRLLNPAHAGKVVGWAWNTLRQQGVDALYREIDFRVQLALHRDPWRHRADLPTRRQLNYQRSHPIQGGPCISVLVPLYNTPLEFLAQMVESVQKQTYPNWQLVLADASDSSHQEQVMQKVLHLAGEDSRILYHRLEQNQGIAANTNGALAQAKGDWITLLDHDDVLYPNALYQVAQQAVNGADLVYSDEVVLSADLKQLVSYHFKPDYSPDYLRGCNYITHLCAFSRDLLNKAGAKLDSAYDGSQDHDLILRLCEKAEKIVHIPYALYIWRSHEGSTAGSAEAKPYAVQAGVRAVQAHLDRVELPGTVEAIEGAPGAYRIRYQLSQHPLVSVLIPNKDHVEDLSRCLESLYKYAGYNRFEVIIIENNSTQPETFAYYEEAKRQFSCLQVVRYEGEFNYSAINNLGRQYAKGEQLLLLNNDVELLSPHFLEEMLMYSQREDVACVGAKLYYPDDTIQHAGVFLGINGTAGHSHKSHPRESGGDMYRLTVPQNMMAVTGACLMIKTKLFDLVGGLDEKRFAVAYNDVDLGLKLWKQGYLNVFTPFAEAYHHESKSRGGDDEGPNAQRYQTEKQRFIEAYGDLIEQGDPYYNRHFNLLYENYGLK</sequence>
<dbReference type="InterPro" id="IPR029044">
    <property type="entry name" value="Nucleotide-diphossugar_trans"/>
</dbReference>
<evidence type="ECO:0000313" key="3">
    <source>
        <dbReference type="Proteomes" id="UP000713596"/>
    </source>
</evidence>
<dbReference type="Gene3D" id="3.90.550.10">
    <property type="entry name" value="Spore Coat Polysaccharide Biosynthesis Protein SpsA, Chain A"/>
    <property type="match status" value="2"/>
</dbReference>
<dbReference type="InterPro" id="IPR001173">
    <property type="entry name" value="Glyco_trans_2-like"/>
</dbReference>